<sequence length="66" mass="7489">MFAKGQEDKGKLARDEERLLFYGSDFIRNRRQMHGKMGPLDEDALASSELGVIWAANSNIISAVFW</sequence>
<organism evidence="1 2">
    <name type="scientific">Stereocaulon virgatum</name>
    <dbReference type="NCBI Taxonomy" id="373712"/>
    <lineage>
        <taxon>Eukaryota</taxon>
        <taxon>Fungi</taxon>
        <taxon>Dikarya</taxon>
        <taxon>Ascomycota</taxon>
        <taxon>Pezizomycotina</taxon>
        <taxon>Lecanoromycetes</taxon>
        <taxon>OSLEUM clade</taxon>
        <taxon>Lecanoromycetidae</taxon>
        <taxon>Lecanorales</taxon>
        <taxon>Lecanorineae</taxon>
        <taxon>Stereocaulaceae</taxon>
        <taxon>Stereocaulon</taxon>
    </lineage>
</organism>
<dbReference type="EMBL" id="JBEFKJ010000022">
    <property type="protein sequence ID" value="KAL2040299.1"/>
    <property type="molecule type" value="Genomic_DNA"/>
</dbReference>
<keyword evidence="2" id="KW-1185">Reference proteome</keyword>
<evidence type="ECO:0000313" key="1">
    <source>
        <dbReference type="EMBL" id="KAL2040299.1"/>
    </source>
</evidence>
<proteinExistence type="predicted"/>
<protein>
    <submittedName>
        <fullName evidence="1">Uncharacterized protein</fullName>
    </submittedName>
</protein>
<comment type="caution">
    <text evidence="1">The sequence shown here is derived from an EMBL/GenBank/DDBJ whole genome shotgun (WGS) entry which is preliminary data.</text>
</comment>
<dbReference type="Proteomes" id="UP001590950">
    <property type="component" value="Unassembled WGS sequence"/>
</dbReference>
<accession>A0ABR4A461</accession>
<gene>
    <name evidence="1" type="ORF">N7G274_007202</name>
</gene>
<reference evidence="1 2" key="1">
    <citation type="submission" date="2024-09" db="EMBL/GenBank/DDBJ databases">
        <title>Rethinking Asexuality: The Enigmatic Case of Functional Sexual Genes in Lepraria (Stereocaulaceae).</title>
        <authorList>
            <person name="Doellman M."/>
            <person name="Sun Y."/>
            <person name="Barcenas-Pena A."/>
            <person name="Lumbsch H.T."/>
            <person name="Grewe F."/>
        </authorList>
    </citation>
    <scope>NUCLEOTIDE SEQUENCE [LARGE SCALE GENOMIC DNA]</scope>
    <source>
        <strain evidence="1 2">Mercado 3170</strain>
    </source>
</reference>
<name>A0ABR4A461_9LECA</name>
<evidence type="ECO:0000313" key="2">
    <source>
        <dbReference type="Proteomes" id="UP001590950"/>
    </source>
</evidence>